<evidence type="ECO:0000313" key="2">
    <source>
        <dbReference type="Proteomes" id="UP000428260"/>
    </source>
</evidence>
<dbReference type="EMBL" id="CP046401">
    <property type="protein sequence ID" value="QGY42940.1"/>
    <property type="molecule type" value="Genomic_DNA"/>
</dbReference>
<evidence type="ECO:0000313" key="1">
    <source>
        <dbReference type="EMBL" id="QGY42940.1"/>
    </source>
</evidence>
<dbReference type="KEGG" id="mcos:GM418_04485"/>
<keyword evidence="2" id="KW-1185">Reference proteome</keyword>
<gene>
    <name evidence="1" type="ORF">GM418_04485</name>
</gene>
<accession>A0A6I6JPK0</accession>
<dbReference type="RefSeq" id="WP_158863574.1">
    <property type="nucleotide sequence ID" value="NZ_CP046401.1"/>
</dbReference>
<sequence length="193" mass="23018">MKLLMSIDLYLWNHFVPKISEDFFKRKFNSVLAMSYISLFKLPRKFLMNYFRGQGRSMVVDTQKLVVENETVLNKLKSSVQQSFREGQKSGFFCISQADIYNPAYKYSIGSFRINYKFTGTVVEVNMHSDYRFQESPDRITRHIHHWLFTLKSRNKTNDFEIFGKSWMTSVNELFSFKTEKQQKNEPKLRLLV</sequence>
<name>A0A6I6JPK0_9BACT</name>
<reference evidence="1 2" key="1">
    <citation type="submission" date="2019-11" db="EMBL/GenBank/DDBJ databases">
        <authorList>
            <person name="Zheng R.K."/>
            <person name="Sun C.M."/>
        </authorList>
    </citation>
    <scope>NUCLEOTIDE SEQUENCE [LARGE SCALE GENOMIC DNA]</scope>
    <source>
        <strain evidence="1 2">WC007</strain>
    </source>
</reference>
<protein>
    <submittedName>
        <fullName evidence="1">Uncharacterized protein</fullName>
    </submittedName>
</protein>
<dbReference type="Proteomes" id="UP000428260">
    <property type="component" value="Chromosome"/>
</dbReference>
<proteinExistence type="predicted"/>
<dbReference type="AlphaFoldDB" id="A0A6I6JPK0"/>
<organism evidence="1 2">
    <name type="scientific">Maribellus comscasis</name>
    <dbReference type="NCBI Taxonomy" id="2681766"/>
    <lineage>
        <taxon>Bacteria</taxon>
        <taxon>Pseudomonadati</taxon>
        <taxon>Bacteroidota</taxon>
        <taxon>Bacteroidia</taxon>
        <taxon>Marinilabiliales</taxon>
        <taxon>Prolixibacteraceae</taxon>
        <taxon>Maribellus</taxon>
    </lineage>
</organism>